<comment type="caution">
    <text evidence="3">The sequence shown here is derived from an EMBL/GenBank/DDBJ whole genome shotgun (WGS) entry which is preliminary data.</text>
</comment>
<feature type="domain" description="Aldehyde dehydrogenase" evidence="2">
    <location>
        <begin position="13"/>
        <end position="275"/>
    </location>
</feature>
<dbReference type="PANTHER" id="PTHR11699">
    <property type="entry name" value="ALDEHYDE DEHYDROGENASE-RELATED"/>
    <property type="match status" value="1"/>
</dbReference>
<keyword evidence="4" id="KW-1185">Reference proteome</keyword>
<dbReference type="NCBIfam" id="NF047625">
    <property type="entry name" value="AcylSulfactDhSauS"/>
    <property type="match status" value="1"/>
</dbReference>
<gene>
    <name evidence="3" type="ORF">E4K67_06895</name>
</gene>
<keyword evidence="1" id="KW-0560">Oxidoreductase</keyword>
<dbReference type="InterPro" id="IPR016163">
    <property type="entry name" value="Ald_DH_C"/>
</dbReference>
<dbReference type="RefSeq" id="WP_135545674.1">
    <property type="nucleotide sequence ID" value="NZ_SPQQ01000002.1"/>
</dbReference>
<dbReference type="Proteomes" id="UP000298460">
    <property type="component" value="Unassembled WGS sequence"/>
</dbReference>
<accession>A0A4Z0R8N1</accession>
<evidence type="ECO:0000259" key="2">
    <source>
        <dbReference type="Pfam" id="PF00171"/>
    </source>
</evidence>
<dbReference type="EMBL" id="SPQQ01000002">
    <property type="protein sequence ID" value="TGE39180.1"/>
    <property type="molecule type" value="Genomic_DNA"/>
</dbReference>
<dbReference type="AlphaFoldDB" id="A0A4Z0R8N1"/>
<sequence length="474" mass="51435">MSTEPVVETKLIVQKLITKGRAAMEEIKDYSQEQANRLVQAVAWAIYQKEHAEELASISIRDTGLGKYEDKVIKNRRKTFGTLRDLMDQEAKSVGIIRIDQAKGITEIAKPVGIVAAAVPSTNPGATPANVAMMALKGRNAVIIAPSPKGASTTDKLLEYIHAELTKIGAPVDLVQALPTPVSKESTGELMKQADLVTVTGSGNNVKLGQSCGTPNVCVSAGNVVSIVDSSADLQEAAHKIMLSKTFDNATSCSSDNAIVIEAAVYEAMIMALKKEGGYFCNAEEKVQMYKAMWDENGKRRGITTAKLAGEMVEAAGLTNQEAENATFFMVEETGVGKAFPFSGEKLSLVLAVYKVENFDQALAMTKRILNYVGRGHSCGLHTNDESHIERIGYEMEVCRLLINQAQCFGNGGSFNNGLNFTLSMGGGTWAGNNIKENLSYKHFINITKVSRLIPEVIPTEEELFESYWAKYGR</sequence>
<evidence type="ECO:0000313" key="4">
    <source>
        <dbReference type="Proteomes" id="UP000298460"/>
    </source>
</evidence>
<proteinExistence type="predicted"/>
<dbReference type="InterPro" id="IPR015590">
    <property type="entry name" value="Aldehyde_DH_dom"/>
</dbReference>
<organism evidence="3 4">
    <name type="scientific">Desulfosporosinus fructosivorans</name>
    <dbReference type="NCBI Taxonomy" id="2018669"/>
    <lineage>
        <taxon>Bacteria</taxon>
        <taxon>Bacillati</taxon>
        <taxon>Bacillota</taxon>
        <taxon>Clostridia</taxon>
        <taxon>Eubacteriales</taxon>
        <taxon>Desulfitobacteriaceae</taxon>
        <taxon>Desulfosporosinus</taxon>
    </lineage>
</organism>
<dbReference type="SUPFAM" id="SSF53720">
    <property type="entry name" value="ALDH-like"/>
    <property type="match status" value="1"/>
</dbReference>
<reference evidence="3 4" key="1">
    <citation type="submission" date="2019-03" db="EMBL/GenBank/DDBJ databases">
        <title>Draft Genome Sequence of Desulfosporosinus fructosivorans Strain 63.6F, Isolated from Marine Sediment in the Baltic Sea.</title>
        <authorList>
            <person name="Hausmann B."/>
            <person name="Vandieken V."/>
            <person name="Pjevac P."/>
            <person name="Schreck K."/>
            <person name="Herbold C.W."/>
            <person name="Loy A."/>
        </authorList>
    </citation>
    <scope>NUCLEOTIDE SEQUENCE [LARGE SCALE GENOMIC DNA]</scope>
    <source>
        <strain evidence="3 4">63.6F</strain>
    </source>
</reference>
<dbReference type="Gene3D" id="3.40.605.10">
    <property type="entry name" value="Aldehyde Dehydrogenase, Chain A, domain 1"/>
    <property type="match status" value="1"/>
</dbReference>
<dbReference type="GO" id="GO:0016620">
    <property type="term" value="F:oxidoreductase activity, acting on the aldehyde or oxo group of donors, NAD or NADP as acceptor"/>
    <property type="evidence" value="ECO:0007669"/>
    <property type="project" value="InterPro"/>
</dbReference>
<protein>
    <submittedName>
        <fullName evidence="3">Aldehyde dehydrogenase family protein</fullName>
    </submittedName>
</protein>
<evidence type="ECO:0000313" key="3">
    <source>
        <dbReference type="EMBL" id="TGE39180.1"/>
    </source>
</evidence>
<evidence type="ECO:0000256" key="1">
    <source>
        <dbReference type="ARBA" id="ARBA00023002"/>
    </source>
</evidence>
<dbReference type="CDD" id="cd07122">
    <property type="entry name" value="ALDH_F20_ACDH"/>
    <property type="match status" value="1"/>
</dbReference>
<dbReference type="Pfam" id="PF00171">
    <property type="entry name" value="Aldedh"/>
    <property type="match status" value="1"/>
</dbReference>
<dbReference type="Gene3D" id="3.40.309.10">
    <property type="entry name" value="Aldehyde Dehydrogenase, Chain A, domain 2"/>
    <property type="match status" value="1"/>
</dbReference>
<dbReference type="InterPro" id="IPR016162">
    <property type="entry name" value="Ald_DH_N"/>
</dbReference>
<dbReference type="InterPro" id="IPR016161">
    <property type="entry name" value="Ald_DH/histidinol_DH"/>
</dbReference>
<dbReference type="OrthoDB" id="9804734at2"/>
<name>A0A4Z0R8N1_9FIRM</name>